<accession>A0A0E9PFY6</accession>
<organism evidence="1">
    <name type="scientific">Anguilla anguilla</name>
    <name type="common">European freshwater eel</name>
    <name type="synonym">Muraena anguilla</name>
    <dbReference type="NCBI Taxonomy" id="7936"/>
    <lineage>
        <taxon>Eukaryota</taxon>
        <taxon>Metazoa</taxon>
        <taxon>Chordata</taxon>
        <taxon>Craniata</taxon>
        <taxon>Vertebrata</taxon>
        <taxon>Euteleostomi</taxon>
        <taxon>Actinopterygii</taxon>
        <taxon>Neopterygii</taxon>
        <taxon>Teleostei</taxon>
        <taxon>Anguilliformes</taxon>
        <taxon>Anguillidae</taxon>
        <taxon>Anguilla</taxon>
    </lineage>
</organism>
<evidence type="ECO:0000313" key="1">
    <source>
        <dbReference type="EMBL" id="JAH03444.1"/>
    </source>
</evidence>
<proteinExistence type="predicted"/>
<reference evidence="1" key="1">
    <citation type="submission" date="2014-11" db="EMBL/GenBank/DDBJ databases">
        <authorList>
            <person name="Amaro Gonzalez C."/>
        </authorList>
    </citation>
    <scope>NUCLEOTIDE SEQUENCE</scope>
</reference>
<dbReference type="AlphaFoldDB" id="A0A0E9PFY6"/>
<name>A0A0E9PFY6_ANGAN</name>
<protein>
    <submittedName>
        <fullName evidence="1">Uncharacterized protein</fullName>
    </submittedName>
</protein>
<reference evidence="1" key="2">
    <citation type="journal article" date="2015" name="Fish Shellfish Immunol.">
        <title>Early steps in the European eel (Anguilla anguilla)-Vibrio vulnificus interaction in the gills: Role of the RtxA13 toxin.</title>
        <authorList>
            <person name="Callol A."/>
            <person name="Pajuelo D."/>
            <person name="Ebbesson L."/>
            <person name="Teles M."/>
            <person name="MacKenzie S."/>
            <person name="Amaro C."/>
        </authorList>
    </citation>
    <scope>NUCLEOTIDE SEQUENCE</scope>
</reference>
<dbReference type="EMBL" id="GBXM01105133">
    <property type="protein sequence ID" value="JAH03444.1"/>
    <property type="molecule type" value="Transcribed_RNA"/>
</dbReference>
<sequence>MCSFTATITLSQISFTGYR</sequence>